<evidence type="ECO:0000256" key="1">
    <source>
        <dbReference type="SAM" id="SignalP"/>
    </source>
</evidence>
<evidence type="ECO:0000313" key="2">
    <source>
        <dbReference type="EMBL" id="JAT93628.1"/>
    </source>
</evidence>
<dbReference type="AlphaFoldDB" id="A0A1E1X314"/>
<dbReference type="EMBL" id="GFAC01005560">
    <property type="protein sequence ID" value="JAT93628.1"/>
    <property type="molecule type" value="mRNA"/>
</dbReference>
<feature type="signal peptide" evidence="1">
    <location>
        <begin position="1"/>
        <end position="22"/>
    </location>
</feature>
<proteinExistence type="evidence at transcript level"/>
<organism evidence="2">
    <name type="scientific">Amblyomma aureolatum</name>
    <dbReference type="NCBI Taxonomy" id="187763"/>
    <lineage>
        <taxon>Eukaryota</taxon>
        <taxon>Metazoa</taxon>
        <taxon>Ecdysozoa</taxon>
        <taxon>Arthropoda</taxon>
        <taxon>Chelicerata</taxon>
        <taxon>Arachnida</taxon>
        <taxon>Acari</taxon>
        <taxon>Parasitiformes</taxon>
        <taxon>Ixodida</taxon>
        <taxon>Ixodoidea</taxon>
        <taxon>Ixodidae</taxon>
        <taxon>Amblyomminae</taxon>
        <taxon>Amblyomma</taxon>
    </lineage>
</organism>
<keyword evidence="1" id="KW-0732">Signal</keyword>
<sequence>KTTVMALFIGFMLAAPSEQARGQCTPAEVDQCYEEYSELLLKPYFIGNPEDRPNEHAFKEVCSKIKSKARCHLELDNCPDEAKSSIRHQERGYEAVRDIVCEGTPLNDFRVALSCKEREKFLLCMMQRQAPVDRRQLRHPLLHAFCDEYEGEIKCYDTAFNSLCQLSLERTKAAFNRVYDALAVLRGCKESPEDQRNPPSGAAFLQPVMAMGALSLLVLQLLRRQ</sequence>
<feature type="chain" id="PRO_5009115901" evidence="1">
    <location>
        <begin position="23"/>
        <end position="225"/>
    </location>
</feature>
<accession>A0A1E1X314</accession>
<reference evidence="2" key="1">
    <citation type="journal article" date="2017" name="Front. Cell. Infect. Microbiol.">
        <title>The Distinct Transcriptional Response of the Midgut of Amblyomma sculptum and Amblyomma aureolatum Ticks to Rickettsia rickettsii Correlates to Their Differences in Susceptibility to Infection.</title>
        <authorList>
            <person name="Martins L.A."/>
            <person name="Galletti M.F.B.M."/>
            <person name="Ribeiro J.M."/>
            <person name="Fujita A."/>
            <person name="Costa F.B."/>
            <person name="Labruna M.B."/>
            <person name="Daffre S."/>
            <person name="Fogaca A.C."/>
        </authorList>
    </citation>
    <scope>NUCLEOTIDE SEQUENCE</scope>
</reference>
<feature type="non-terminal residue" evidence="2">
    <location>
        <position position="1"/>
    </location>
</feature>
<name>A0A1E1X314_9ACAR</name>
<protein>
    <submittedName>
        <fullName evidence="2">Putative secreted peptide</fullName>
    </submittedName>
</protein>